<dbReference type="OrthoDB" id="3266391at2759"/>
<dbReference type="InParanoid" id="A0A0H2RC03"/>
<sequence length="140" mass="15291">MKSKTVDTGITIAVRLLELINESSDMLPPLKTAASGVLSIVRLVEGFRSNKKEWAQFLQHVQKSVALVAQSAANQVKPDALPSPSTTTTATDYVHSLEELNRCVSTNFHALLYTLFSSGCLSRFKPRLNLCNAKAVQSDL</sequence>
<protein>
    <submittedName>
        <fullName evidence="1">Uncharacterized protein</fullName>
    </submittedName>
</protein>
<accession>A0A0H2RC03</accession>
<keyword evidence="2" id="KW-1185">Reference proteome</keyword>
<gene>
    <name evidence="1" type="ORF">SCHPADRAFT_586620</name>
</gene>
<dbReference type="AlphaFoldDB" id="A0A0H2RC03"/>
<name>A0A0H2RC03_9AGAM</name>
<evidence type="ECO:0000313" key="2">
    <source>
        <dbReference type="Proteomes" id="UP000053477"/>
    </source>
</evidence>
<evidence type="ECO:0000313" key="1">
    <source>
        <dbReference type="EMBL" id="KLO08997.1"/>
    </source>
</evidence>
<reference evidence="1 2" key="1">
    <citation type="submission" date="2015-04" db="EMBL/GenBank/DDBJ databases">
        <title>Complete genome sequence of Schizopora paradoxa KUC8140, a cosmopolitan wood degrader in East Asia.</title>
        <authorList>
            <consortium name="DOE Joint Genome Institute"/>
            <person name="Min B."/>
            <person name="Park H."/>
            <person name="Jang Y."/>
            <person name="Kim J.-J."/>
            <person name="Kim K.H."/>
            <person name="Pangilinan J."/>
            <person name="Lipzen A."/>
            <person name="Riley R."/>
            <person name="Grigoriev I.V."/>
            <person name="Spatafora J.W."/>
            <person name="Choi I.-G."/>
        </authorList>
    </citation>
    <scope>NUCLEOTIDE SEQUENCE [LARGE SCALE GENOMIC DNA]</scope>
    <source>
        <strain evidence="1 2">KUC8140</strain>
    </source>
</reference>
<dbReference type="Proteomes" id="UP000053477">
    <property type="component" value="Unassembled WGS sequence"/>
</dbReference>
<organism evidence="1 2">
    <name type="scientific">Schizopora paradoxa</name>
    <dbReference type="NCBI Taxonomy" id="27342"/>
    <lineage>
        <taxon>Eukaryota</taxon>
        <taxon>Fungi</taxon>
        <taxon>Dikarya</taxon>
        <taxon>Basidiomycota</taxon>
        <taxon>Agaricomycotina</taxon>
        <taxon>Agaricomycetes</taxon>
        <taxon>Hymenochaetales</taxon>
        <taxon>Schizoporaceae</taxon>
        <taxon>Schizopora</taxon>
    </lineage>
</organism>
<proteinExistence type="predicted"/>
<dbReference type="EMBL" id="KQ086070">
    <property type="protein sequence ID" value="KLO08997.1"/>
    <property type="molecule type" value="Genomic_DNA"/>
</dbReference>